<dbReference type="InterPro" id="IPR043129">
    <property type="entry name" value="ATPase_NBD"/>
</dbReference>
<dbReference type="STRING" id="1449983.GCA_000647835_03115"/>
<sequence length="479" mass="52047">MESVVLSVGIDIGTSTTQLILSRLTIQNKASLFSIPNIVIAKKEMIYQSDIIFTPLSHGYQIDYAAIARFVGQQYMLAGVSKQSIGVGAIIITGETARKENADRVVQALSHDAGDFVVATAGPDLEGILAARGSGAGRVSLERKVPIINLDIGGGTTNLAALDGDQILDTACFDIGGRLIKIDPMTLQISYIAPKIQQLIHQLKLNLFEGTILRSAEPLNPILDVLVQVLENSIGIGERTRFFDLLVTNHCFTQRDTDQIRSISFSGGVADCMMQSENRQPFVYGDIGLLLGKRLRHSKIYRYKQVVAPQETIRATVVGAGSYSITVSGSTISYTPDVLPVRNVPIIKLPIEPMNGNALGLADQIKSCLEIFRSQGELPNVALYIVGLKSPSFNQLQHCAREIVAGTHALLDHNLPLIVITEEDIAKALGHSLFYNLPKNYSYICIDRINANHGDYIDIGTPVPNTTVLPVSVKTLVFN</sequence>
<reference evidence="1 4" key="2">
    <citation type="submission" date="2019-09" db="EMBL/GenBank/DDBJ databases">
        <title>Complete genome sequence of Sporolactobacillus terrae 70-3.</title>
        <authorList>
            <person name="Tanaka N."/>
            <person name="Shiwa Y."/>
            <person name="Fujita N."/>
            <person name="Tanasupawat S."/>
        </authorList>
    </citation>
    <scope>NUCLEOTIDE SEQUENCE [LARGE SCALE GENOMIC DNA]</scope>
    <source>
        <strain evidence="1 4">70-3</strain>
    </source>
</reference>
<protein>
    <submittedName>
        <fullName evidence="1">Ethanolamine ammonia-lyase</fullName>
    </submittedName>
</protein>
<dbReference type="Proteomes" id="UP000326951">
    <property type="component" value="Chromosome"/>
</dbReference>
<dbReference type="InterPro" id="IPR050696">
    <property type="entry name" value="FtsA/MreB"/>
</dbReference>
<dbReference type="PIRSF" id="PIRSF012293">
    <property type="entry name" value="EutA"/>
    <property type="match status" value="1"/>
</dbReference>
<gene>
    <name evidence="1" type="primary">eutA</name>
    <name evidence="2" type="ORF">C0674_02890</name>
    <name evidence="1" type="ORF">St703_06170</name>
</gene>
<dbReference type="EMBL" id="CP025688">
    <property type="protein sequence ID" value="QAA21650.1"/>
    <property type="molecule type" value="Genomic_DNA"/>
</dbReference>
<evidence type="ECO:0000313" key="2">
    <source>
        <dbReference type="EMBL" id="QAA21650.1"/>
    </source>
</evidence>
<dbReference type="Proteomes" id="UP000285882">
    <property type="component" value="Chromosome"/>
</dbReference>
<dbReference type="Pfam" id="PF06277">
    <property type="entry name" value="EutA"/>
    <property type="match status" value="1"/>
</dbReference>
<dbReference type="InterPro" id="IPR009377">
    <property type="entry name" value="EutA"/>
</dbReference>
<name>A0A410D6C2_9BACL</name>
<dbReference type="AlphaFoldDB" id="A0A410D6C2"/>
<keyword evidence="1" id="KW-0456">Lyase</keyword>
<reference evidence="2 3" key="1">
    <citation type="submission" date="2018-01" db="EMBL/GenBank/DDBJ databases">
        <title>Complete genome sequencing of Sporolactobacillus terrae DLG3.</title>
        <authorList>
            <person name="Nam Y.-D."/>
            <person name="Kang J."/>
            <person name="Chung W.-H."/>
        </authorList>
    </citation>
    <scope>NUCLEOTIDE SEQUENCE [LARGE SCALE GENOMIC DNA]</scope>
    <source>
        <strain evidence="2 3">DLG3</strain>
    </source>
</reference>
<accession>A0A410D6C2</accession>
<dbReference type="SUPFAM" id="SSF53067">
    <property type="entry name" value="Actin-like ATPase domain"/>
    <property type="match status" value="1"/>
</dbReference>
<dbReference type="EMBL" id="AP021853">
    <property type="protein sequence ID" value="BBN97912.1"/>
    <property type="molecule type" value="Genomic_DNA"/>
</dbReference>
<proteinExistence type="predicted"/>
<dbReference type="RefSeq" id="WP_028984267.1">
    <property type="nucleotide sequence ID" value="NZ_AP021853.1"/>
</dbReference>
<dbReference type="PANTHER" id="PTHR32432">
    <property type="entry name" value="CELL DIVISION PROTEIN FTSA-RELATED"/>
    <property type="match status" value="1"/>
</dbReference>
<dbReference type="GO" id="GO:0016829">
    <property type="term" value="F:lyase activity"/>
    <property type="evidence" value="ECO:0007669"/>
    <property type="project" value="UniProtKB-KW"/>
</dbReference>
<evidence type="ECO:0000313" key="1">
    <source>
        <dbReference type="EMBL" id="BBN97912.1"/>
    </source>
</evidence>
<keyword evidence="3" id="KW-1185">Reference proteome</keyword>
<evidence type="ECO:0000313" key="4">
    <source>
        <dbReference type="Proteomes" id="UP000326951"/>
    </source>
</evidence>
<evidence type="ECO:0000313" key="3">
    <source>
        <dbReference type="Proteomes" id="UP000285882"/>
    </source>
</evidence>
<dbReference type="PANTHER" id="PTHR32432:SF13">
    <property type="entry name" value="ETHANOLAMINE AMMONIA-LYASE REACTIVASE EUTA"/>
    <property type="match status" value="1"/>
</dbReference>
<organism evidence="1 4">
    <name type="scientific">Sporolactobacillus terrae</name>
    <dbReference type="NCBI Taxonomy" id="269673"/>
    <lineage>
        <taxon>Bacteria</taxon>
        <taxon>Bacillati</taxon>
        <taxon>Bacillota</taxon>
        <taxon>Bacilli</taxon>
        <taxon>Bacillales</taxon>
        <taxon>Sporolactobacillaceae</taxon>
        <taxon>Sporolactobacillus</taxon>
    </lineage>
</organism>